<dbReference type="AlphaFoldDB" id="A0A7S4P3A6"/>
<dbReference type="EMBL" id="HBKN01035849">
    <property type="protein sequence ID" value="CAE2322138.1"/>
    <property type="molecule type" value="Transcribed_RNA"/>
</dbReference>
<gene>
    <name evidence="2" type="ORF">GTHE00462_LOCUS27980</name>
</gene>
<proteinExistence type="predicted"/>
<organism evidence="2">
    <name type="scientific">Guillardia theta</name>
    <name type="common">Cryptophyte</name>
    <name type="synonym">Cryptomonas phi</name>
    <dbReference type="NCBI Taxonomy" id="55529"/>
    <lineage>
        <taxon>Eukaryota</taxon>
        <taxon>Cryptophyceae</taxon>
        <taxon>Pyrenomonadales</taxon>
        <taxon>Geminigeraceae</taxon>
        <taxon>Guillardia</taxon>
    </lineage>
</organism>
<accession>A0A7S4P3A6</accession>
<feature type="region of interest" description="Disordered" evidence="1">
    <location>
        <begin position="351"/>
        <end position="400"/>
    </location>
</feature>
<sequence>MGSIRGDLRMQAAGTSITSTFTRKAYNEIIGVVGSKRQFGPLSLSATVDPQHRLYAEAVLSAGDNKLGIQGMTVPNSRTNNTIYNRVSMQSRVPLPHGHVDMAASAMMNVTQIDGAKPWQDYLSKKMDVAMSFVQGNFTCGFSTSIDGEFSRSPNLTMSNSMASVKYNGLGLMITSDGSLNHIMDKVWDAVDNILIPEPLPEEEEFAGSSTKYTEDSSDSNGPMTFCTSVLSSIRPAKAVADSCKVPILKDVWTWTVEKTLGNAKVGALYTSEKSWAVGGGYTFPGNELEVKGRVSNDWPLSKLHATSSISTKLADNVRLNLCSDVDLGAGSLDKILASRQFGIRLRIKNDQSVSTEQKQKPEMSKDVPVLSPPKPPKEEEKKDASGRQKKVEDRQDWAKFSWKELNPMQHIMKLTPSAPDASPSSPKVLQNFSVFQSDQIEKIKSASTRGLDSVKEMFHSSFSQLKGT</sequence>
<feature type="compositionally biased region" description="Basic and acidic residues" evidence="1">
    <location>
        <begin position="376"/>
        <end position="398"/>
    </location>
</feature>
<protein>
    <submittedName>
        <fullName evidence="2">Uncharacterized protein</fullName>
    </submittedName>
</protein>
<name>A0A7S4P3A6_GUITH</name>
<evidence type="ECO:0000313" key="2">
    <source>
        <dbReference type="EMBL" id="CAE2322138.1"/>
    </source>
</evidence>
<reference evidence="2" key="1">
    <citation type="submission" date="2021-01" db="EMBL/GenBank/DDBJ databases">
        <authorList>
            <person name="Corre E."/>
            <person name="Pelletier E."/>
            <person name="Niang G."/>
            <person name="Scheremetjew M."/>
            <person name="Finn R."/>
            <person name="Kale V."/>
            <person name="Holt S."/>
            <person name="Cochrane G."/>
            <person name="Meng A."/>
            <person name="Brown T."/>
            <person name="Cohen L."/>
        </authorList>
    </citation>
    <scope>NUCLEOTIDE SEQUENCE</scope>
    <source>
        <strain evidence="2">CCMP 2712</strain>
    </source>
</reference>
<evidence type="ECO:0000256" key="1">
    <source>
        <dbReference type="SAM" id="MobiDB-lite"/>
    </source>
</evidence>